<dbReference type="InterPro" id="IPR050595">
    <property type="entry name" value="Bact_response_regulator"/>
</dbReference>
<dbReference type="SUPFAM" id="SSF46894">
    <property type="entry name" value="C-terminal effector domain of the bipartite response regulators"/>
    <property type="match status" value="1"/>
</dbReference>
<sequence length="358" mass="41009">MKFKNKILVIDDDPIQSKIIHDILTSQNYDVCLAKNGAMGIQKAFEYNPDLILCDIIMNPIDGYQVYNVLKESSLLDQVPFIFITSNSDLNDIRRGMILGADDYFVKPFKSEELIITIEKRLRKYLKLKEIGKREFNTVFRISPNGIFLFDGNAIINVNPALIEMLGLNSDQLKYKTIEDFIDTVSYLKIEEKINQCSKGILDSFTENVFLKTKEKGLLEACLHISVYERFSSYSLMLGLFTPIQDNSDENDGFLSGVFGKLKKEKMVVNESFERNLTQVLAHPDVKVECRGHGFFSKREIEVLCLSMEGLPMKQIADKLSISDRTVEKHRANLMEKTNSKNMIEVIVFALRNNLIEI</sequence>
<keyword evidence="2" id="KW-0238">DNA-binding</keyword>
<dbReference type="GO" id="GO:0003677">
    <property type="term" value="F:DNA binding"/>
    <property type="evidence" value="ECO:0007669"/>
    <property type="project" value="UniProtKB-KW"/>
</dbReference>
<dbReference type="Pfam" id="PF00196">
    <property type="entry name" value="GerE"/>
    <property type="match status" value="1"/>
</dbReference>
<dbReference type="Gene3D" id="3.30.450.20">
    <property type="entry name" value="PAS domain"/>
    <property type="match status" value="1"/>
</dbReference>
<name>A0A5K7SGX5_9BACT</name>
<dbReference type="InterPro" id="IPR036388">
    <property type="entry name" value="WH-like_DNA-bd_sf"/>
</dbReference>
<dbReference type="InterPro" id="IPR001789">
    <property type="entry name" value="Sig_transdc_resp-reg_receiver"/>
</dbReference>
<dbReference type="PANTHER" id="PTHR44591:SF3">
    <property type="entry name" value="RESPONSE REGULATORY DOMAIN-CONTAINING PROTEIN"/>
    <property type="match status" value="1"/>
</dbReference>
<evidence type="ECO:0000256" key="2">
    <source>
        <dbReference type="ARBA" id="ARBA00023125"/>
    </source>
</evidence>
<dbReference type="Gene3D" id="3.40.50.2300">
    <property type="match status" value="1"/>
</dbReference>
<evidence type="ECO:0000259" key="5">
    <source>
        <dbReference type="PROSITE" id="PS50110"/>
    </source>
</evidence>
<organism evidence="6 7">
    <name type="scientific">Aquipluma nitroreducens</name>
    <dbReference type="NCBI Taxonomy" id="2010828"/>
    <lineage>
        <taxon>Bacteria</taxon>
        <taxon>Pseudomonadati</taxon>
        <taxon>Bacteroidota</taxon>
        <taxon>Bacteroidia</taxon>
        <taxon>Marinilabiliales</taxon>
        <taxon>Prolixibacteraceae</taxon>
        <taxon>Aquipluma</taxon>
    </lineage>
</organism>
<protein>
    <submittedName>
        <fullName evidence="6">Two-component response regulator</fullName>
    </submittedName>
</protein>
<dbReference type="Gene3D" id="1.10.10.10">
    <property type="entry name" value="Winged helix-like DNA-binding domain superfamily/Winged helix DNA-binding domain"/>
    <property type="match status" value="1"/>
</dbReference>
<dbReference type="GO" id="GO:0006355">
    <property type="term" value="P:regulation of DNA-templated transcription"/>
    <property type="evidence" value="ECO:0007669"/>
    <property type="project" value="InterPro"/>
</dbReference>
<dbReference type="PANTHER" id="PTHR44591">
    <property type="entry name" value="STRESS RESPONSE REGULATOR PROTEIN 1"/>
    <property type="match status" value="1"/>
</dbReference>
<dbReference type="SMART" id="SM00448">
    <property type="entry name" value="REC"/>
    <property type="match status" value="1"/>
</dbReference>
<dbReference type="InterPro" id="IPR016032">
    <property type="entry name" value="Sig_transdc_resp-reg_C-effctor"/>
</dbReference>
<gene>
    <name evidence="6" type="ORF">AQPE_5067</name>
</gene>
<feature type="domain" description="HTH luxR-type" evidence="4">
    <location>
        <begin position="289"/>
        <end position="354"/>
    </location>
</feature>
<keyword evidence="1 3" id="KW-0597">Phosphoprotein</keyword>
<dbReference type="Pfam" id="PF00072">
    <property type="entry name" value="Response_reg"/>
    <property type="match status" value="1"/>
</dbReference>
<dbReference type="InterPro" id="IPR011006">
    <property type="entry name" value="CheY-like_superfamily"/>
</dbReference>
<dbReference type="CDD" id="cd06170">
    <property type="entry name" value="LuxR_C_like"/>
    <property type="match status" value="1"/>
</dbReference>
<evidence type="ECO:0000313" key="7">
    <source>
        <dbReference type="Proteomes" id="UP001193389"/>
    </source>
</evidence>
<dbReference type="InterPro" id="IPR000792">
    <property type="entry name" value="Tscrpt_reg_LuxR_C"/>
</dbReference>
<evidence type="ECO:0000259" key="4">
    <source>
        <dbReference type="PROSITE" id="PS50043"/>
    </source>
</evidence>
<dbReference type="PROSITE" id="PS50110">
    <property type="entry name" value="RESPONSE_REGULATORY"/>
    <property type="match status" value="1"/>
</dbReference>
<accession>A0A5K7SGX5</accession>
<keyword evidence="7" id="KW-1185">Reference proteome</keyword>
<dbReference type="SUPFAM" id="SSF52172">
    <property type="entry name" value="CheY-like"/>
    <property type="match status" value="1"/>
</dbReference>
<dbReference type="Pfam" id="PF13188">
    <property type="entry name" value="PAS_8"/>
    <property type="match status" value="1"/>
</dbReference>
<evidence type="ECO:0000256" key="1">
    <source>
        <dbReference type="ARBA" id="ARBA00022553"/>
    </source>
</evidence>
<dbReference type="KEGG" id="anf:AQPE_5067"/>
<evidence type="ECO:0000313" key="6">
    <source>
        <dbReference type="EMBL" id="BBE20872.1"/>
    </source>
</evidence>
<feature type="modified residue" description="4-aspartylphosphate" evidence="3">
    <location>
        <position position="55"/>
    </location>
</feature>
<dbReference type="InterPro" id="IPR035965">
    <property type="entry name" value="PAS-like_dom_sf"/>
</dbReference>
<dbReference type="PRINTS" id="PR00038">
    <property type="entry name" value="HTHLUXR"/>
</dbReference>
<dbReference type="SMART" id="SM00421">
    <property type="entry name" value="HTH_LUXR"/>
    <property type="match status" value="1"/>
</dbReference>
<feature type="domain" description="Response regulatory" evidence="5">
    <location>
        <begin position="6"/>
        <end position="122"/>
    </location>
</feature>
<proteinExistence type="predicted"/>
<dbReference type="EMBL" id="AP018694">
    <property type="protein sequence ID" value="BBE20872.1"/>
    <property type="molecule type" value="Genomic_DNA"/>
</dbReference>
<dbReference type="InterPro" id="IPR000014">
    <property type="entry name" value="PAS"/>
</dbReference>
<dbReference type="PROSITE" id="PS50043">
    <property type="entry name" value="HTH_LUXR_2"/>
    <property type="match status" value="1"/>
</dbReference>
<evidence type="ECO:0000256" key="3">
    <source>
        <dbReference type="PROSITE-ProRule" id="PRU00169"/>
    </source>
</evidence>
<dbReference type="RefSeq" id="WP_318348964.1">
    <property type="nucleotide sequence ID" value="NZ_AP018694.1"/>
</dbReference>
<dbReference type="NCBIfam" id="TIGR00229">
    <property type="entry name" value="sensory_box"/>
    <property type="match status" value="1"/>
</dbReference>
<reference evidence="6" key="1">
    <citation type="journal article" date="2020" name="Int. J. Syst. Evol. Microbiol.">
        <title>Aquipluma nitroreducens gen. nov. sp. nov., a novel facultatively anaerobic bacterium isolated from a freshwater lake.</title>
        <authorList>
            <person name="Watanabe M."/>
            <person name="Kojima H."/>
            <person name="Fukui M."/>
        </authorList>
    </citation>
    <scope>NUCLEOTIDE SEQUENCE</scope>
    <source>
        <strain evidence="6">MeG22</strain>
    </source>
</reference>
<dbReference type="GO" id="GO:0000160">
    <property type="term" value="P:phosphorelay signal transduction system"/>
    <property type="evidence" value="ECO:0007669"/>
    <property type="project" value="InterPro"/>
</dbReference>
<dbReference type="Proteomes" id="UP001193389">
    <property type="component" value="Chromosome"/>
</dbReference>
<dbReference type="SUPFAM" id="SSF55785">
    <property type="entry name" value="PYP-like sensor domain (PAS domain)"/>
    <property type="match status" value="1"/>
</dbReference>
<dbReference type="AlphaFoldDB" id="A0A5K7SGX5"/>